<feature type="signal peptide" evidence="1">
    <location>
        <begin position="1"/>
        <end position="19"/>
    </location>
</feature>
<dbReference type="EMBL" id="PKSL01000019">
    <property type="protein sequence ID" value="POW14355.1"/>
    <property type="molecule type" value="Genomic_DNA"/>
</dbReference>
<comment type="caution">
    <text evidence="2">The sequence shown here is derived from an EMBL/GenBank/DDBJ whole genome shotgun (WGS) entry which is preliminary data.</text>
</comment>
<evidence type="ECO:0000256" key="1">
    <source>
        <dbReference type="SAM" id="SignalP"/>
    </source>
</evidence>
<organism evidence="2 3">
    <name type="scientific">Puccinia striiformis</name>
    <dbReference type="NCBI Taxonomy" id="27350"/>
    <lineage>
        <taxon>Eukaryota</taxon>
        <taxon>Fungi</taxon>
        <taxon>Dikarya</taxon>
        <taxon>Basidiomycota</taxon>
        <taxon>Pucciniomycotina</taxon>
        <taxon>Pucciniomycetes</taxon>
        <taxon>Pucciniales</taxon>
        <taxon>Pucciniaceae</taxon>
        <taxon>Puccinia</taxon>
    </lineage>
</organism>
<gene>
    <name evidence="2" type="ORF">PSTT_03035</name>
</gene>
<dbReference type="VEuPathDB" id="FungiDB:PSHT_03436"/>
<protein>
    <recommendedName>
        <fullName evidence="4">Secreted protein</fullName>
    </recommendedName>
</protein>
<keyword evidence="3" id="KW-1185">Reference proteome</keyword>
<proteinExistence type="predicted"/>
<sequence length="141" mass="16392">MQFPTIAIVLFAVNGLATAAVPVINRFYCNHKQPHGFCGVKLQNQQWFSERIPSHARQNLCQSPPKSKSKPLTTRDVYIFDFRTKMAPPEWRTTKNLTITALCNRYKTPDVNNNNIQHRKYNKFYVRTSSLYYPRPIGVTE</sequence>
<dbReference type="AlphaFoldDB" id="A0A2S4VXU3"/>
<name>A0A2S4VXU3_9BASI</name>
<accession>A0A2S4VXU3</accession>
<reference evidence="2" key="1">
    <citation type="submission" date="2017-12" db="EMBL/GenBank/DDBJ databases">
        <title>Gene loss provides genomic basis for host adaptation in cereal stripe rust fungi.</title>
        <authorList>
            <person name="Xia C."/>
        </authorList>
    </citation>
    <scope>NUCLEOTIDE SEQUENCE [LARGE SCALE GENOMIC DNA]</scope>
    <source>
        <strain evidence="2">93-210</strain>
    </source>
</reference>
<evidence type="ECO:0008006" key="4">
    <source>
        <dbReference type="Google" id="ProtNLM"/>
    </source>
</evidence>
<evidence type="ECO:0000313" key="2">
    <source>
        <dbReference type="EMBL" id="POW14355.1"/>
    </source>
</evidence>
<evidence type="ECO:0000313" key="3">
    <source>
        <dbReference type="Proteomes" id="UP000239156"/>
    </source>
</evidence>
<keyword evidence="1" id="KW-0732">Signal</keyword>
<dbReference type="Proteomes" id="UP000239156">
    <property type="component" value="Unassembled WGS sequence"/>
</dbReference>
<dbReference type="VEuPathDB" id="FungiDB:PSTT_03035"/>
<feature type="chain" id="PRO_5015745928" description="Secreted protein" evidence="1">
    <location>
        <begin position="20"/>
        <end position="141"/>
    </location>
</feature>